<dbReference type="GO" id="GO:0016020">
    <property type="term" value="C:membrane"/>
    <property type="evidence" value="ECO:0007669"/>
    <property type="project" value="TreeGrafter"/>
</dbReference>
<dbReference type="EMBL" id="JAIWQS010000007">
    <property type="protein sequence ID" value="KAJ8760671.1"/>
    <property type="molecule type" value="Genomic_DNA"/>
</dbReference>
<dbReference type="AlphaFoldDB" id="A0AAV8T1N2"/>
<dbReference type="InterPro" id="IPR022742">
    <property type="entry name" value="Hydrolase_4"/>
</dbReference>
<dbReference type="GO" id="GO:0004144">
    <property type="term" value="F:diacylglycerol O-acyltransferase activity"/>
    <property type="evidence" value="ECO:0007669"/>
    <property type="project" value="UniProtKB-ARBA"/>
</dbReference>
<proteinExistence type="inferred from homology"/>
<name>A0AAV8T1N2_9ROSI</name>
<dbReference type="SUPFAM" id="SSF53474">
    <property type="entry name" value="alpha/beta-Hydrolases"/>
    <property type="match status" value="1"/>
</dbReference>
<dbReference type="PANTHER" id="PTHR22753">
    <property type="entry name" value="TRANSMEMBRANE PROTEIN 68"/>
    <property type="match status" value="1"/>
</dbReference>
<protein>
    <recommendedName>
        <fullName evidence="4">Serine aminopeptidase S33 domain-containing protein</fullName>
    </recommendedName>
</protein>
<dbReference type="InterPro" id="IPR029058">
    <property type="entry name" value="AB_hydrolase_fold"/>
</dbReference>
<dbReference type="GO" id="GO:0019432">
    <property type="term" value="P:triglyceride biosynthetic process"/>
    <property type="evidence" value="ECO:0007669"/>
    <property type="project" value="UniProtKB-ARBA"/>
</dbReference>
<sequence length="752" mass="84542">MASFVTSHISPCYLTSSKLNKIQFRVRVECSGSSDPKALSSDCLAINETSKSRVEERLMKDVISKDLKPLWDDGYGTKTIKDYLEGAMDIIRPDGGPPRWFCPVECGQPVKDAPLLLFLPGIDGVGLSLSLHHKALGKVFEVQSLHIPVYDQTPFEGLLKLVEETVRLEHASSPNKPIYIVGESFGGCLALAVAARHPEIDLVLVLVNPATSFGRSQLQPLVPILEDLPDNLYSLLGFVTGNPLKIATVDIQNTLPLRLQLEKLVGNLNYLRTSPIGLADIIPKATIRWKLKMLKSAARCSNSRLHAVNAEVLVLASGRDAMLPSAKEAKRLKHSLRNCTVRYFRNNGHALLLEDSVGLLAIIKGTRKYRRSRTVDYVSDFVPPSMSEFKRGLDIIGCLRIFSVPLLWKTTAMCCDLAGCQFTIFLKQWPVTLKNWLQFYFYLADIVCLLISETDITFTWKFRPLRSAVGSVMFSTLEDGKIVKGLAGVPGEGPVVIVGYHMLLGMEVFPLGEAFLREKNIMIRGLAHPELFTRRYEKYFSHFSVLDWLRVMGAVPVTASNLFKLLSKKSHVLLYPGGAREALHYKGEEYKVTWPDQQEFVRIAARFGATIIPFGAVGEDDVMKMVLDGRELMKIPMVGNLIREVRRDIVKARDESKGEVANPELFVPVVLPKLPGRYYYLFGKSIETKGREKILQDKEQAGQLYKQIKSEIECNIHYLLKKRKEDPYRNSIDRRVYQALHSPLHEVPAFDP</sequence>
<comment type="caution">
    <text evidence="5">The sequence shown here is derived from an EMBL/GenBank/DDBJ whole genome shotgun (WGS) entry which is preliminary data.</text>
</comment>
<evidence type="ECO:0000259" key="4">
    <source>
        <dbReference type="Pfam" id="PF12146"/>
    </source>
</evidence>
<evidence type="ECO:0000313" key="5">
    <source>
        <dbReference type="EMBL" id="KAJ8760671.1"/>
    </source>
</evidence>
<reference evidence="5 6" key="1">
    <citation type="submission" date="2021-09" db="EMBL/GenBank/DDBJ databases">
        <title>Genomic insights and catalytic innovation underlie evolution of tropane alkaloids biosynthesis.</title>
        <authorList>
            <person name="Wang Y.-J."/>
            <person name="Tian T."/>
            <person name="Huang J.-P."/>
            <person name="Huang S.-X."/>
        </authorList>
    </citation>
    <scope>NUCLEOTIDE SEQUENCE [LARGE SCALE GENOMIC DNA]</scope>
    <source>
        <strain evidence="5">KIB-2018</strain>
        <tissue evidence="5">Leaf</tissue>
    </source>
</reference>
<dbReference type="Pfam" id="PF12146">
    <property type="entry name" value="Hydrolase_4"/>
    <property type="match status" value="1"/>
</dbReference>
<dbReference type="Proteomes" id="UP001159364">
    <property type="component" value="Linkage Group LG07"/>
</dbReference>
<comment type="similarity">
    <text evidence="1">Belongs to the diacylglycerol acyltransferase family.</text>
</comment>
<feature type="domain" description="Serine aminopeptidase S33" evidence="4">
    <location>
        <begin position="168"/>
        <end position="355"/>
    </location>
</feature>
<evidence type="ECO:0000256" key="1">
    <source>
        <dbReference type="ARBA" id="ARBA00005420"/>
    </source>
</evidence>
<accession>A0AAV8T1N2</accession>
<keyword evidence="2" id="KW-0808">Transferase</keyword>
<evidence type="ECO:0000313" key="6">
    <source>
        <dbReference type="Proteomes" id="UP001159364"/>
    </source>
</evidence>
<dbReference type="InterPro" id="IPR007130">
    <property type="entry name" value="DAGAT"/>
</dbReference>
<dbReference type="PANTHER" id="PTHR22753:SF14">
    <property type="entry name" value="MONOACYLGLYCEROL_DIACYLGLYCEROL O-ACYLTRANSFERASE"/>
    <property type="match status" value="1"/>
</dbReference>
<organism evidence="5 6">
    <name type="scientific">Erythroxylum novogranatense</name>
    <dbReference type="NCBI Taxonomy" id="1862640"/>
    <lineage>
        <taxon>Eukaryota</taxon>
        <taxon>Viridiplantae</taxon>
        <taxon>Streptophyta</taxon>
        <taxon>Embryophyta</taxon>
        <taxon>Tracheophyta</taxon>
        <taxon>Spermatophyta</taxon>
        <taxon>Magnoliopsida</taxon>
        <taxon>eudicotyledons</taxon>
        <taxon>Gunneridae</taxon>
        <taxon>Pentapetalae</taxon>
        <taxon>rosids</taxon>
        <taxon>fabids</taxon>
        <taxon>Malpighiales</taxon>
        <taxon>Erythroxylaceae</taxon>
        <taxon>Erythroxylum</taxon>
    </lineage>
</organism>
<dbReference type="Pfam" id="PF03982">
    <property type="entry name" value="DAGAT"/>
    <property type="match status" value="1"/>
</dbReference>
<dbReference type="Gene3D" id="3.40.50.1820">
    <property type="entry name" value="alpha/beta hydrolase"/>
    <property type="match status" value="1"/>
</dbReference>
<dbReference type="CDD" id="cd07987">
    <property type="entry name" value="LPLAT_MGAT-like"/>
    <property type="match status" value="1"/>
</dbReference>
<gene>
    <name evidence="5" type="ORF">K2173_017656</name>
</gene>
<keyword evidence="3" id="KW-0012">Acyltransferase</keyword>
<evidence type="ECO:0000256" key="3">
    <source>
        <dbReference type="ARBA" id="ARBA00023315"/>
    </source>
</evidence>
<evidence type="ECO:0000256" key="2">
    <source>
        <dbReference type="ARBA" id="ARBA00022679"/>
    </source>
</evidence>
<keyword evidence="6" id="KW-1185">Reference proteome</keyword>